<evidence type="ECO:0000256" key="1">
    <source>
        <dbReference type="ARBA" id="ARBA00022723"/>
    </source>
</evidence>
<dbReference type="PANTHER" id="PTHR11141">
    <property type="entry name" value="PROTEIN TRANSPORT PROTEIN SEC23"/>
    <property type="match status" value="1"/>
</dbReference>
<evidence type="ECO:0000256" key="6">
    <source>
        <dbReference type="ARBA" id="ARBA00023329"/>
    </source>
</evidence>
<keyword evidence="4 7" id="KW-0931">ER-Golgi transport</keyword>
<accession>A0A0R3WPF3</accession>
<dbReference type="SUPFAM" id="SSF81995">
    <property type="entry name" value="beta-sandwich domain of Sec23/24"/>
    <property type="match status" value="1"/>
</dbReference>
<dbReference type="STRING" id="6205.A0A0R3WPF3"/>
<reference evidence="12" key="1">
    <citation type="submission" date="2017-02" db="UniProtKB">
        <authorList>
            <consortium name="WormBaseParasite"/>
        </authorList>
    </citation>
    <scope>IDENTIFICATION</scope>
</reference>
<organism evidence="12">
    <name type="scientific">Hydatigena taeniaeformis</name>
    <name type="common">Feline tapeworm</name>
    <name type="synonym">Taenia taeniaeformis</name>
    <dbReference type="NCBI Taxonomy" id="6205"/>
    <lineage>
        <taxon>Eukaryota</taxon>
        <taxon>Metazoa</taxon>
        <taxon>Spiralia</taxon>
        <taxon>Lophotrochozoa</taxon>
        <taxon>Platyhelminthes</taxon>
        <taxon>Cestoda</taxon>
        <taxon>Eucestoda</taxon>
        <taxon>Cyclophyllidea</taxon>
        <taxon>Taeniidae</taxon>
        <taxon>Hydatigera</taxon>
    </lineage>
</organism>
<comment type="function">
    <text evidence="7">Component of the coat protein complex II (COPII) which promotes the formation of transport vesicles from the endoplasmic reticulum (ER). The coat has two main functions, the physical deformation of the endoplasmic reticulum membrane into vesicles and the selection of cargo molecules.</text>
</comment>
<dbReference type="GO" id="GO:0006886">
    <property type="term" value="P:intracellular protein transport"/>
    <property type="evidence" value="ECO:0007669"/>
    <property type="project" value="InterPro"/>
</dbReference>
<dbReference type="OrthoDB" id="10256289at2759"/>
<feature type="domain" description="Sec23/Sec24 trunk" evidence="9">
    <location>
        <begin position="125"/>
        <end position="203"/>
    </location>
</feature>
<dbReference type="AlphaFoldDB" id="A0A0R3WPF3"/>
<dbReference type="Gene3D" id="3.40.50.410">
    <property type="entry name" value="von Willebrand factor, type A domain"/>
    <property type="match status" value="1"/>
</dbReference>
<dbReference type="Pfam" id="PF04811">
    <property type="entry name" value="Sec23_trunk"/>
    <property type="match status" value="1"/>
</dbReference>
<keyword evidence="2 7" id="KW-0256">Endoplasmic reticulum</keyword>
<dbReference type="GO" id="GO:0070971">
    <property type="term" value="C:endoplasmic reticulum exit site"/>
    <property type="evidence" value="ECO:0007669"/>
    <property type="project" value="TreeGrafter"/>
</dbReference>
<keyword evidence="7" id="KW-0813">Transport</keyword>
<keyword evidence="7" id="KW-0653">Protein transport</keyword>
<protein>
    <recommendedName>
        <fullName evidence="7">Protein transport protein SEC23</fullName>
    </recommendedName>
</protein>
<feature type="domain" description="Zinc finger Sec23/Sec24-type" evidence="8">
    <location>
        <begin position="58"/>
        <end position="96"/>
    </location>
</feature>
<evidence type="ECO:0000256" key="7">
    <source>
        <dbReference type="RuleBase" id="RU365030"/>
    </source>
</evidence>
<dbReference type="PANTHER" id="PTHR11141:SF0">
    <property type="entry name" value="PROTEIN TRANSPORT PROTEIN SEC23"/>
    <property type="match status" value="1"/>
</dbReference>
<evidence type="ECO:0000313" key="11">
    <source>
        <dbReference type="Proteomes" id="UP000274429"/>
    </source>
</evidence>
<dbReference type="GO" id="GO:0005096">
    <property type="term" value="F:GTPase activator activity"/>
    <property type="evidence" value="ECO:0007669"/>
    <property type="project" value="TreeGrafter"/>
</dbReference>
<evidence type="ECO:0000313" key="12">
    <source>
        <dbReference type="WBParaSite" id="TTAC_0000264301-mRNA-1"/>
    </source>
</evidence>
<dbReference type="InterPro" id="IPR037364">
    <property type="entry name" value="Sec23"/>
</dbReference>
<comment type="subcellular location">
    <subcellularLocation>
        <location evidence="7">Cytoplasmic vesicle</location>
        <location evidence="7">COPII-coated vesicle membrane</location>
        <topology evidence="7">Peripheral membrane protein</topology>
        <orientation evidence="7">Cytoplasmic side</orientation>
    </subcellularLocation>
    <subcellularLocation>
        <location evidence="7">Endoplasmic reticulum membrane</location>
        <topology evidence="7">Peripheral membrane protein</topology>
        <orientation evidence="7">Cytoplasmic side</orientation>
    </subcellularLocation>
</comment>
<evidence type="ECO:0000256" key="4">
    <source>
        <dbReference type="ARBA" id="ARBA00022892"/>
    </source>
</evidence>
<dbReference type="GO" id="GO:0008270">
    <property type="term" value="F:zinc ion binding"/>
    <property type="evidence" value="ECO:0007669"/>
    <property type="project" value="InterPro"/>
</dbReference>
<reference evidence="10 11" key="2">
    <citation type="submission" date="2018-11" db="EMBL/GenBank/DDBJ databases">
        <authorList>
            <consortium name="Pathogen Informatics"/>
        </authorList>
    </citation>
    <scope>NUCLEOTIDE SEQUENCE [LARGE SCALE GENOMIC DNA]</scope>
</reference>
<dbReference type="InterPro" id="IPR006895">
    <property type="entry name" value="Znf_Sec23_Sec24"/>
</dbReference>
<evidence type="ECO:0000256" key="2">
    <source>
        <dbReference type="ARBA" id="ARBA00022824"/>
    </source>
</evidence>
<evidence type="ECO:0000259" key="9">
    <source>
        <dbReference type="Pfam" id="PF04811"/>
    </source>
</evidence>
<dbReference type="Proteomes" id="UP000274429">
    <property type="component" value="Unassembled WGS sequence"/>
</dbReference>
<keyword evidence="11" id="KW-1185">Reference proteome</keyword>
<dbReference type="InterPro" id="IPR006896">
    <property type="entry name" value="Sec23/24_trunk_dom"/>
</dbReference>
<dbReference type="GO" id="GO:0005789">
    <property type="term" value="C:endoplasmic reticulum membrane"/>
    <property type="evidence" value="ECO:0007669"/>
    <property type="project" value="UniProtKB-SubCell"/>
</dbReference>
<keyword evidence="7" id="KW-0963">Cytoplasm</keyword>
<dbReference type="EMBL" id="UYWX01001303">
    <property type="protein sequence ID" value="VDM20714.1"/>
    <property type="molecule type" value="Genomic_DNA"/>
</dbReference>
<comment type="similarity">
    <text evidence="7">Belongs to the SEC23/SEC24 family. SEC23 subfamily.</text>
</comment>
<evidence type="ECO:0000313" key="10">
    <source>
        <dbReference type="EMBL" id="VDM20714.1"/>
    </source>
</evidence>
<keyword evidence="1 7" id="KW-0479">Metal-binding</keyword>
<evidence type="ECO:0000256" key="3">
    <source>
        <dbReference type="ARBA" id="ARBA00022833"/>
    </source>
</evidence>
<dbReference type="Gene3D" id="2.60.40.1670">
    <property type="entry name" value="beta-sandwich domain of Sec23/24"/>
    <property type="match status" value="1"/>
</dbReference>
<dbReference type="Pfam" id="PF04810">
    <property type="entry name" value="zf-Sec23_Sec24"/>
    <property type="match status" value="1"/>
</dbReference>
<keyword evidence="5 7" id="KW-0472">Membrane</keyword>
<dbReference type="SUPFAM" id="SSF53300">
    <property type="entry name" value="vWA-like"/>
    <property type="match status" value="1"/>
</dbReference>
<keyword evidence="3 7" id="KW-0862">Zinc</keyword>
<dbReference type="WBParaSite" id="TTAC_0000264301-mRNA-1">
    <property type="protein sequence ID" value="TTAC_0000264301-mRNA-1"/>
    <property type="gene ID" value="TTAC_0000264301"/>
</dbReference>
<name>A0A0R3WPF3_HYDTA</name>
<evidence type="ECO:0000256" key="5">
    <source>
        <dbReference type="ARBA" id="ARBA00023136"/>
    </source>
</evidence>
<sequence>MVSMSEYIQQTEASDGIRFSWNTWPASRLDAAQLVVPISCLYTPMKERENLPPIMYDPVVCTRCRGILNAFCQVDVRSKCWNCCLCSSRNTFPPQYAGMTEQNLPAELMPQFTTIEYTITKAPTPPPIFLVVMDTCLEEVEFNALKNAIQQLVATLPPNCMVGLITFGRMVHIHELNSGPIAKSWVFKGTKDYAGDQIQGMLGLGRSGISGRNAGLPATQVVPGGLPQN</sequence>
<keyword evidence="6 7" id="KW-0968">Cytoplasmic vesicle</keyword>
<dbReference type="GO" id="GO:0090110">
    <property type="term" value="P:COPII-coated vesicle cargo loading"/>
    <property type="evidence" value="ECO:0007669"/>
    <property type="project" value="TreeGrafter"/>
</dbReference>
<dbReference type="GO" id="GO:0030127">
    <property type="term" value="C:COPII vesicle coat"/>
    <property type="evidence" value="ECO:0007669"/>
    <property type="project" value="InterPro"/>
</dbReference>
<evidence type="ECO:0000259" key="8">
    <source>
        <dbReference type="Pfam" id="PF04810"/>
    </source>
</evidence>
<dbReference type="InterPro" id="IPR036465">
    <property type="entry name" value="vWFA_dom_sf"/>
</dbReference>
<gene>
    <name evidence="10" type="ORF">TTAC_LOCUS2628</name>
</gene>
<proteinExistence type="inferred from homology"/>